<keyword evidence="2" id="KW-0812">Transmembrane</keyword>
<protein>
    <submittedName>
        <fullName evidence="3">Uncharacterized protein</fullName>
    </submittedName>
</protein>
<reference evidence="3 4" key="1">
    <citation type="submission" date="2022-09" db="EMBL/GenBank/DDBJ databases">
        <title>Xylan utilization by haloarchaea-nanohaloarchaea associations.</title>
        <authorList>
            <person name="Yakimov M."/>
        </authorList>
    </citation>
    <scope>NUCLEOTIDE SEQUENCE [LARGE SCALE GENOMIC DNA]</scope>
    <source>
        <strain evidence="3 4">SVXNc</strain>
    </source>
</reference>
<organism evidence="3 4">
    <name type="scientific">Candidatus Nanohalococcus occultus</name>
    <dbReference type="NCBI Taxonomy" id="2978047"/>
    <lineage>
        <taxon>Archaea</taxon>
        <taxon>Candidatus Nanohalarchaeota</taxon>
        <taxon>Candidatus Nanohalarchaeota incertae sedis</taxon>
        <taxon>Candidatus Nanohalococcus</taxon>
    </lineage>
</organism>
<evidence type="ECO:0000256" key="1">
    <source>
        <dbReference type="SAM" id="MobiDB-lite"/>
    </source>
</evidence>
<feature type="region of interest" description="Disordered" evidence="1">
    <location>
        <begin position="54"/>
        <end position="73"/>
    </location>
</feature>
<sequence length="73" mass="8046">MSLIYFGAGFIVGSVTTALLGVFLIKHKMKTQLGMMEEQMDLLMDSAEKIGEGDFDMPDNMGDVQDVEPKDSQ</sequence>
<evidence type="ECO:0000313" key="4">
    <source>
        <dbReference type="Proteomes" id="UP001218034"/>
    </source>
</evidence>
<keyword evidence="2" id="KW-1133">Transmembrane helix</keyword>
<keyword evidence="4" id="KW-1185">Reference proteome</keyword>
<keyword evidence="2" id="KW-0472">Membrane</keyword>
<dbReference type="RefSeq" id="WP_347721455.1">
    <property type="nucleotide sequence ID" value="NZ_CP104395.1"/>
</dbReference>
<dbReference type="EMBL" id="CP104395">
    <property type="protein sequence ID" value="WEL19616.1"/>
    <property type="molecule type" value="Genomic_DNA"/>
</dbReference>
<dbReference type="Proteomes" id="UP001218034">
    <property type="component" value="Chromosome"/>
</dbReference>
<gene>
    <name evidence="3" type="ORF">SVXNc_0600</name>
</gene>
<accession>A0ABY8CJV5</accession>
<evidence type="ECO:0000256" key="2">
    <source>
        <dbReference type="SAM" id="Phobius"/>
    </source>
</evidence>
<feature type="transmembrane region" description="Helical" evidence="2">
    <location>
        <begin position="6"/>
        <end position="25"/>
    </location>
</feature>
<proteinExistence type="predicted"/>
<name>A0ABY8CJV5_9ARCH</name>
<dbReference type="GeneID" id="98290654"/>
<evidence type="ECO:0000313" key="3">
    <source>
        <dbReference type="EMBL" id="WEL19616.1"/>
    </source>
</evidence>